<name>A0A2N9Y2M0_9NEIS</name>
<proteinExistence type="predicted"/>
<evidence type="ECO:0000313" key="3">
    <source>
        <dbReference type="EMBL" id="PIT61453.1"/>
    </source>
</evidence>
<dbReference type="Gene3D" id="1.20.144.10">
    <property type="entry name" value="Phosphatidic acid phosphatase type 2/haloperoxidase"/>
    <property type="match status" value="1"/>
</dbReference>
<feature type="transmembrane region" description="Helical" evidence="1">
    <location>
        <begin position="171"/>
        <end position="193"/>
    </location>
</feature>
<feature type="transmembrane region" description="Helical" evidence="1">
    <location>
        <begin position="148"/>
        <end position="165"/>
    </location>
</feature>
<feature type="transmembrane region" description="Helical" evidence="1">
    <location>
        <begin position="80"/>
        <end position="102"/>
    </location>
</feature>
<keyword evidence="1" id="KW-0472">Membrane</keyword>
<reference evidence="3 4" key="1">
    <citation type="journal article" date="2017" name="MBio">
        <title>Type VI secretion-mediated competition in the bee gut microbiome.</title>
        <authorList>
            <person name="Steele M.I."/>
            <person name="Kwong W.K."/>
            <person name="Powell J.E."/>
            <person name="Whiteley M."/>
            <person name="Moran N.A."/>
        </authorList>
    </citation>
    <scope>NUCLEOTIDE SEQUENCE [LARGE SCALE GENOMIC DNA]</scope>
    <source>
        <strain evidence="3 4">PEB0171</strain>
    </source>
</reference>
<evidence type="ECO:0000256" key="1">
    <source>
        <dbReference type="SAM" id="Phobius"/>
    </source>
</evidence>
<evidence type="ECO:0000259" key="2">
    <source>
        <dbReference type="Pfam" id="PF14378"/>
    </source>
</evidence>
<feature type="transmembrane region" description="Helical" evidence="1">
    <location>
        <begin position="122"/>
        <end position="141"/>
    </location>
</feature>
<dbReference type="Proteomes" id="UP000231094">
    <property type="component" value="Unassembled WGS sequence"/>
</dbReference>
<feature type="domain" description="Inositolphosphotransferase Aur1/Ipt1" evidence="2">
    <location>
        <begin position="41"/>
        <end position="186"/>
    </location>
</feature>
<dbReference type="EMBL" id="MEIV01000061">
    <property type="protein sequence ID" value="PIT61453.1"/>
    <property type="molecule type" value="Genomic_DNA"/>
</dbReference>
<gene>
    <name evidence="3" type="ORF">BHC47_00660</name>
</gene>
<evidence type="ECO:0000313" key="4">
    <source>
        <dbReference type="Proteomes" id="UP000231094"/>
    </source>
</evidence>
<keyword evidence="1" id="KW-0812">Transmembrane</keyword>
<feature type="transmembrane region" description="Helical" evidence="1">
    <location>
        <begin position="50"/>
        <end position="68"/>
    </location>
</feature>
<organism evidence="3 4">
    <name type="scientific">Snodgrassella alvi</name>
    <dbReference type="NCBI Taxonomy" id="1196083"/>
    <lineage>
        <taxon>Bacteria</taxon>
        <taxon>Pseudomonadati</taxon>
        <taxon>Pseudomonadota</taxon>
        <taxon>Betaproteobacteria</taxon>
        <taxon>Neisseriales</taxon>
        <taxon>Neisseriaceae</taxon>
        <taxon>Snodgrassella</taxon>
    </lineage>
</organism>
<accession>A0A2N9Y2M0</accession>
<dbReference type="Pfam" id="PF14378">
    <property type="entry name" value="PAP2_3"/>
    <property type="match status" value="1"/>
</dbReference>
<comment type="caution">
    <text evidence="3">The sequence shown here is derived from an EMBL/GenBank/DDBJ whole genome shotgun (WGS) entry which is preliminary data.</text>
</comment>
<dbReference type="GO" id="GO:0016020">
    <property type="term" value="C:membrane"/>
    <property type="evidence" value="ECO:0007669"/>
    <property type="project" value="UniProtKB-SubCell"/>
</dbReference>
<keyword evidence="1" id="KW-1133">Transmembrane helix</keyword>
<dbReference type="AlphaFoldDB" id="A0A2N9Y2M0"/>
<sequence>MKHFWMRCVYLFTSWGIVGMAYHGSAYLQHEPSLLSPSIIDKWIEFTPHAIWAYLSFFLIIPICFFIAPYKRLGWMSGCFVLSGILAALCYLIFPTTMIYPVDNGSSISSWLLVKLIEIDDPVNCFPSLHVTLTSLAIWGALNKFHPLRNIILLLWGMTIVLSIIQLRRHLFIDFIGGIVLALIAGWCVRYGFKRLIKQP</sequence>
<protein>
    <recommendedName>
        <fullName evidence="2">Inositolphosphotransferase Aur1/Ipt1 domain-containing protein</fullName>
    </recommendedName>
</protein>
<dbReference type="RefSeq" id="WP_100116588.1">
    <property type="nucleotide sequence ID" value="NZ_MEIV01000061.1"/>
</dbReference>
<dbReference type="InterPro" id="IPR026841">
    <property type="entry name" value="Aur1/Ipt1"/>
</dbReference>